<name>A0ABP8L1T0_9BACT</name>
<dbReference type="RefSeq" id="WP_345271497.1">
    <property type="nucleotide sequence ID" value="NZ_BAABHB010000024.1"/>
</dbReference>
<dbReference type="EMBL" id="BAABHB010000024">
    <property type="protein sequence ID" value="GAA4421029.1"/>
    <property type="molecule type" value="Genomic_DNA"/>
</dbReference>
<comment type="similarity">
    <text evidence="1">Belongs to the universal stress protein A family.</text>
</comment>
<protein>
    <recommendedName>
        <fullName evidence="2">UspA domain-containing protein</fullName>
    </recommendedName>
</protein>
<evidence type="ECO:0000256" key="1">
    <source>
        <dbReference type="ARBA" id="ARBA00008791"/>
    </source>
</evidence>
<dbReference type="Gene3D" id="3.40.50.12370">
    <property type="match status" value="1"/>
</dbReference>
<keyword evidence="4" id="KW-1185">Reference proteome</keyword>
<dbReference type="InterPro" id="IPR006015">
    <property type="entry name" value="Universal_stress_UspA"/>
</dbReference>
<evidence type="ECO:0000313" key="3">
    <source>
        <dbReference type="EMBL" id="GAA4421029.1"/>
    </source>
</evidence>
<dbReference type="Proteomes" id="UP001500936">
    <property type="component" value="Unassembled WGS sequence"/>
</dbReference>
<sequence length="290" mass="32486">MKKILLLTDFSEASKKAIHFAQAMFSDVSAEFQLLHTYIVETDGPYGAAIFFLEAEKKAKQELNRLLAEVTTQPVPDYHKYTTRTYPSTTVGTVEWILTQEHFDYVVLGATGTGNTELFGSVATGIIRNVKTNVLVVPETAPIRPIRTVVLATDYQSVNHLHSLRPLKDMLTGKGAKLTFLTIQGPDEPTAGMAQTSRPFAHYFDTVNTDSYFIRNDDVEKGIDEYLTTHQVDLLVTVPHHRSLLDIITGRSITRKLAYKPRIPLLTVYDPEGLPIVIEKQDVYLAGRFS</sequence>
<dbReference type="SUPFAM" id="SSF52402">
    <property type="entry name" value="Adenine nucleotide alpha hydrolases-like"/>
    <property type="match status" value="2"/>
</dbReference>
<dbReference type="PANTHER" id="PTHR46268:SF22">
    <property type="entry name" value="SENSOR PROTEIN KDPD-RELATED"/>
    <property type="match status" value="1"/>
</dbReference>
<feature type="domain" description="UspA" evidence="2">
    <location>
        <begin position="1"/>
        <end position="138"/>
    </location>
</feature>
<dbReference type="InterPro" id="IPR006016">
    <property type="entry name" value="UspA"/>
</dbReference>
<dbReference type="PRINTS" id="PR01438">
    <property type="entry name" value="UNVRSLSTRESS"/>
</dbReference>
<evidence type="ECO:0000259" key="2">
    <source>
        <dbReference type="Pfam" id="PF00582"/>
    </source>
</evidence>
<evidence type="ECO:0000313" key="4">
    <source>
        <dbReference type="Proteomes" id="UP001500936"/>
    </source>
</evidence>
<reference evidence="4" key="1">
    <citation type="journal article" date="2019" name="Int. J. Syst. Evol. Microbiol.">
        <title>The Global Catalogue of Microorganisms (GCM) 10K type strain sequencing project: providing services to taxonomists for standard genome sequencing and annotation.</title>
        <authorList>
            <consortium name="The Broad Institute Genomics Platform"/>
            <consortium name="The Broad Institute Genome Sequencing Center for Infectious Disease"/>
            <person name="Wu L."/>
            <person name="Ma J."/>
        </authorList>
    </citation>
    <scope>NUCLEOTIDE SEQUENCE [LARGE SCALE GENOMIC DNA]</scope>
    <source>
        <strain evidence="4">JCM 17925</strain>
    </source>
</reference>
<dbReference type="PANTHER" id="PTHR46268">
    <property type="entry name" value="STRESS RESPONSE PROTEIN NHAX"/>
    <property type="match status" value="1"/>
</dbReference>
<dbReference type="Pfam" id="PF00582">
    <property type="entry name" value="Usp"/>
    <property type="match status" value="1"/>
</dbReference>
<gene>
    <name evidence="3" type="ORF">GCM10023187_56670</name>
</gene>
<comment type="caution">
    <text evidence="3">The sequence shown here is derived from an EMBL/GenBank/DDBJ whole genome shotgun (WGS) entry which is preliminary data.</text>
</comment>
<proteinExistence type="inferred from homology"/>
<organism evidence="3 4">
    <name type="scientific">Nibrella viscosa</name>
    <dbReference type="NCBI Taxonomy" id="1084524"/>
    <lineage>
        <taxon>Bacteria</taxon>
        <taxon>Pseudomonadati</taxon>
        <taxon>Bacteroidota</taxon>
        <taxon>Cytophagia</taxon>
        <taxon>Cytophagales</taxon>
        <taxon>Spirosomataceae</taxon>
        <taxon>Nibrella</taxon>
    </lineage>
</organism>
<dbReference type="CDD" id="cd00293">
    <property type="entry name" value="USP-like"/>
    <property type="match status" value="1"/>
</dbReference>
<accession>A0ABP8L1T0</accession>